<gene>
    <name evidence="1" type="ORF">CXB51_002511</name>
</gene>
<reference evidence="1 2" key="1">
    <citation type="journal article" date="2021" name="bioRxiv">
        <title>The Gossypium anomalum genome as a resource for cotton improvement and evolutionary analysis of hybrid incompatibility.</title>
        <authorList>
            <person name="Grover C.E."/>
            <person name="Yuan D."/>
            <person name="Arick M.A."/>
            <person name="Miller E.R."/>
            <person name="Hu G."/>
            <person name="Peterson D.G."/>
            <person name="Wendel J.F."/>
            <person name="Udall J.A."/>
        </authorList>
    </citation>
    <scope>NUCLEOTIDE SEQUENCE [LARGE SCALE GENOMIC DNA]</scope>
    <source>
        <strain evidence="1">JFW-Udall</strain>
        <tissue evidence="1">Leaf</tissue>
    </source>
</reference>
<organism evidence="1 2">
    <name type="scientific">Gossypium anomalum</name>
    <dbReference type="NCBI Taxonomy" id="47600"/>
    <lineage>
        <taxon>Eukaryota</taxon>
        <taxon>Viridiplantae</taxon>
        <taxon>Streptophyta</taxon>
        <taxon>Embryophyta</taxon>
        <taxon>Tracheophyta</taxon>
        <taxon>Spermatophyta</taxon>
        <taxon>Magnoliopsida</taxon>
        <taxon>eudicotyledons</taxon>
        <taxon>Gunneridae</taxon>
        <taxon>Pentapetalae</taxon>
        <taxon>rosids</taxon>
        <taxon>malvids</taxon>
        <taxon>Malvales</taxon>
        <taxon>Malvaceae</taxon>
        <taxon>Malvoideae</taxon>
        <taxon>Gossypium</taxon>
    </lineage>
</organism>
<evidence type="ECO:0000313" key="1">
    <source>
        <dbReference type="EMBL" id="KAG8504146.1"/>
    </source>
</evidence>
<keyword evidence="2" id="KW-1185">Reference proteome</keyword>
<accession>A0A8J5ZC22</accession>
<sequence length="78" mass="9268">MEFTIIKSRPISISFASSSSYFPYPIFQQKSFNLIQFNLMLLFFNSKRSRNTHIRSLRLVMATAIRFHRQTDLPTHKI</sequence>
<dbReference type="Proteomes" id="UP000701853">
    <property type="component" value="Chromosome 1"/>
</dbReference>
<evidence type="ECO:0000313" key="2">
    <source>
        <dbReference type="Proteomes" id="UP000701853"/>
    </source>
</evidence>
<dbReference type="EMBL" id="JAHUZN010000001">
    <property type="protein sequence ID" value="KAG8504146.1"/>
    <property type="molecule type" value="Genomic_DNA"/>
</dbReference>
<dbReference type="AlphaFoldDB" id="A0A8J5ZC22"/>
<name>A0A8J5ZC22_9ROSI</name>
<comment type="caution">
    <text evidence="1">The sequence shown here is derived from an EMBL/GenBank/DDBJ whole genome shotgun (WGS) entry which is preliminary data.</text>
</comment>
<protein>
    <submittedName>
        <fullName evidence="1">Uncharacterized protein</fullName>
    </submittedName>
</protein>
<proteinExistence type="predicted"/>